<feature type="domain" description="AP2/ERF" evidence="8">
    <location>
        <begin position="104"/>
        <end position="162"/>
    </location>
</feature>
<evidence type="ECO:0000256" key="2">
    <source>
        <dbReference type="ARBA" id="ARBA00022821"/>
    </source>
</evidence>
<evidence type="ECO:0000313" key="10">
    <source>
        <dbReference type="Proteomes" id="UP000593564"/>
    </source>
</evidence>
<dbReference type="Pfam" id="PF00847">
    <property type="entry name" value="AP2"/>
    <property type="match status" value="1"/>
</dbReference>
<reference evidence="10" key="1">
    <citation type="journal article" date="2020" name="Nat. Commun.">
        <title>Genome assembly of wild tea tree DASZ reveals pedigree and selection history of tea varieties.</title>
        <authorList>
            <person name="Zhang W."/>
            <person name="Zhang Y."/>
            <person name="Qiu H."/>
            <person name="Guo Y."/>
            <person name="Wan H."/>
            <person name="Zhang X."/>
            <person name="Scossa F."/>
            <person name="Alseekh S."/>
            <person name="Zhang Q."/>
            <person name="Wang P."/>
            <person name="Xu L."/>
            <person name="Schmidt M.H."/>
            <person name="Jia X."/>
            <person name="Li D."/>
            <person name="Zhu A."/>
            <person name="Guo F."/>
            <person name="Chen W."/>
            <person name="Ni D."/>
            <person name="Usadel B."/>
            <person name="Fernie A.R."/>
            <person name="Wen W."/>
        </authorList>
    </citation>
    <scope>NUCLEOTIDE SEQUENCE [LARGE SCALE GENOMIC DNA]</scope>
    <source>
        <strain evidence="10">cv. G240</strain>
    </source>
</reference>
<comment type="subcellular location">
    <subcellularLocation>
        <location evidence="1">Nucleus</location>
    </subcellularLocation>
</comment>
<dbReference type="PROSITE" id="PS51032">
    <property type="entry name" value="AP2_ERF"/>
    <property type="match status" value="1"/>
</dbReference>
<evidence type="ECO:0000256" key="7">
    <source>
        <dbReference type="SAM" id="MobiDB-lite"/>
    </source>
</evidence>
<gene>
    <name evidence="9" type="ORF">HYC85_012041</name>
</gene>
<dbReference type="SMART" id="SM00380">
    <property type="entry name" value="AP2"/>
    <property type="match status" value="1"/>
</dbReference>
<sequence length="250" mass="27556">MCAEDDFDASFALMESISRHLLGESEVPSINSGNNPADYCWVNDLFPCLIQNSEELPLKEKQSEDIVSLRTPAVATTATVTEISNFSESVALPETAAVESKGWRYRGVRRRPWGKYAAEIRDRAKNGARVWLGTYETAEDAAVAYDIAAYKMRGSRALLNFPLRINSGEPEPVRVTSKRSSPDQSSSSSSENGCSGKRRRKKVVAKVEPVVVVPPPKLKEVVGGGRESGLETIQIQFGPNYSTWFMASEF</sequence>
<dbReference type="GO" id="GO:0005634">
    <property type="term" value="C:nucleus"/>
    <property type="evidence" value="ECO:0007669"/>
    <property type="project" value="UniProtKB-SubCell"/>
</dbReference>
<reference evidence="9 10" key="2">
    <citation type="submission" date="2020-07" db="EMBL/GenBank/DDBJ databases">
        <title>Genome assembly of wild tea tree DASZ reveals pedigree and selection history of tea varieties.</title>
        <authorList>
            <person name="Zhang W."/>
        </authorList>
    </citation>
    <scope>NUCLEOTIDE SEQUENCE [LARGE SCALE GENOMIC DNA]</scope>
    <source>
        <strain evidence="10">cv. G240</strain>
        <tissue evidence="9">Leaf</tissue>
    </source>
</reference>
<dbReference type="InterPro" id="IPR044808">
    <property type="entry name" value="ERF_plant"/>
</dbReference>
<dbReference type="Proteomes" id="UP000593564">
    <property type="component" value="Unassembled WGS sequence"/>
</dbReference>
<keyword evidence="6" id="KW-0539">Nucleus</keyword>
<dbReference type="InterPro" id="IPR036955">
    <property type="entry name" value="AP2/ERF_dom_sf"/>
</dbReference>
<dbReference type="PANTHER" id="PTHR31190">
    <property type="entry name" value="DNA-BINDING DOMAIN"/>
    <property type="match status" value="1"/>
</dbReference>
<keyword evidence="2" id="KW-0611">Plant defense</keyword>
<evidence type="ECO:0000256" key="1">
    <source>
        <dbReference type="ARBA" id="ARBA00004123"/>
    </source>
</evidence>
<evidence type="ECO:0000313" key="9">
    <source>
        <dbReference type="EMBL" id="KAF5950048.1"/>
    </source>
</evidence>
<evidence type="ECO:0000256" key="3">
    <source>
        <dbReference type="ARBA" id="ARBA00023015"/>
    </source>
</evidence>
<name>A0A7J7HDS4_CAMSI</name>
<dbReference type="GO" id="GO:0003677">
    <property type="term" value="F:DNA binding"/>
    <property type="evidence" value="ECO:0007669"/>
    <property type="project" value="UniProtKB-KW"/>
</dbReference>
<evidence type="ECO:0000256" key="5">
    <source>
        <dbReference type="ARBA" id="ARBA00023163"/>
    </source>
</evidence>
<dbReference type="PANTHER" id="PTHR31190:SF287">
    <property type="entry name" value="DEVELOPMENT RELATED ERF PROTEIN"/>
    <property type="match status" value="1"/>
</dbReference>
<dbReference type="InterPro" id="IPR016177">
    <property type="entry name" value="DNA-bd_dom_sf"/>
</dbReference>
<proteinExistence type="predicted"/>
<organism evidence="9 10">
    <name type="scientific">Camellia sinensis</name>
    <name type="common">Tea plant</name>
    <name type="synonym">Thea sinensis</name>
    <dbReference type="NCBI Taxonomy" id="4442"/>
    <lineage>
        <taxon>Eukaryota</taxon>
        <taxon>Viridiplantae</taxon>
        <taxon>Streptophyta</taxon>
        <taxon>Embryophyta</taxon>
        <taxon>Tracheophyta</taxon>
        <taxon>Spermatophyta</taxon>
        <taxon>Magnoliopsida</taxon>
        <taxon>eudicotyledons</taxon>
        <taxon>Gunneridae</taxon>
        <taxon>Pentapetalae</taxon>
        <taxon>asterids</taxon>
        <taxon>Ericales</taxon>
        <taxon>Theaceae</taxon>
        <taxon>Camellia</taxon>
    </lineage>
</organism>
<dbReference type="GO" id="GO:0003700">
    <property type="term" value="F:DNA-binding transcription factor activity"/>
    <property type="evidence" value="ECO:0007669"/>
    <property type="project" value="InterPro"/>
</dbReference>
<dbReference type="CDD" id="cd00018">
    <property type="entry name" value="AP2"/>
    <property type="match status" value="1"/>
</dbReference>
<dbReference type="Gene3D" id="3.30.730.10">
    <property type="entry name" value="AP2/ERF domain"/>
    <property type="match status" value="1"/>
</dbReference>
<dbReference type="GO" id="GO:0009873">
    <property type="term" value="P:ethylene-activated signaling pathway"/>
    <property type="evidence" value="ECO:0007669"/>
    <property type="project" value="InterPro"/>
</dbReference>
<evidence type="ECO:0000256" key="6">
    <source>
        <dbReference type="ARBA" id="ARBA00023242"/>
    </source>
</evidence>
<keyword evidence="4" id="KW-0238">DNA-binding</keyword>
<dbReference type="PRINTS" id="PR00367">
    <property type="entry name" value="ETHRSPELEMNT"/>
</dbReference>
<dbReference type="FunFam" id="3.30.730.10:FF:000001">
    <property type="entry name" value="Ethylene-responsive transcription factor 2"/>
    <property type="match status" value="1"/>
</dbReference>
<evidence type="ECO:0000256" key="4">
    <source>
        <dbReference type="ARBA" id="ARBA00023125"/>
    </source>
</evidence>
<dbReference type="EMBL" id="JACBKZ010000005">
    <property type="protein sequence ID" value="KAF5950048.1"/>
    <property type="molecule type" value="Genomic_DNA"/>
</dbReference>
<keyword evidence="10" id="KW-1185">Reference proteome</keyword>
<feature type="region of interest" description="Disordered" evidence="7">
    <location>
        <begin position="170"/>
        <end position="202"/>
    </location>
</feature>
<dbReference type="SUPFAM" id="SSF54171">
    <property type="entry name" value="DNA-binding domain"/>
    <property type="match status" value="1"/>
</dbReference>
<comment type="caution">
    <text evidence="9">The sequence shown here is derived from an EMBL/GenBank/DDBJ whole genome shotgun (WGS) entry which is preliminary data.</text>
</comment>
<feature type="compositionally biased region" description="Low complexity" evidence="7">
    <location>
        <begin position="178"/>
        <end position="195"/>
    </location>
</feature>
<dbReference type="AlphaFoldDB" id="A0A7J7HDS4"/>
<keyword evidence="3" id="KW-0805">Transcription regulation</keyword>
<keyword evidence="5" id="KW-0804">Transcription</keyword>
<dbReference type="GO" id="GO:0006952">
    <property type="term" value="P:defense response"/>
    <property type="evidence" value="ECO:0007669"/>
    <property type="project" value="UniProtKB-KW"/>
</dbReference>
<accession>A0A7J7HDS4</accession>
<evidence type="ECO:0000259" key="8">
    <source>
        <dbReference type="PROSITE" id="PS51032"/>
    </source>
</evidence>
<dbReference type="InterPro" id="IPR001471">
    <property type="entry name" value="AP2/ERF_dom"/>
</dbReference>
<protein>
    <recommendedName>
        <fullName evidence="8">AP2/ERF domain-containing protein</fullName>
    </recommendedName>
</protein>